<keyword evidence="5" id="KW-1185">Reference proteome</keyword>
<dbReference type="Gene3D" id="3.40.225.10">
    <property type="entry name" value="Class II aldolase/adducin N-terminal domain"/>
    <property type="match status" value="1"/>
</dbReference>
<feature type="region of interest" description="Disordered" evidence="2">
    <location>
        <begin position="1"/>
        <end position="26"/>
    </location>
</feature>
<dbReference type="AlphaFoldDB" id="B4R8H2"/>
<organism evidence="4 5">
    <name type="scientific">Phenylobacterium zucineum (strain HLK1)</name>
    <dbReference type="NCBI Taxonomy" id="450851"/>
    <lineage>
        <taxon>Bacteria</taxon>
        <taxon>Pseudomonadati</taxon>
        <taxon>Pseudomonadota</taxon>
        <taxon>Alphaproteobacteria</taxon>
        <taxon>Caulobacterales</taxon>
        <taxon>Caulobacteraceae</taxon>
        <taxon>Phenylobacterium</taxon>
    </lineage>
</organism>
<dbReference type="EMBL" id="CP000747">
    <property type="protein sequence ID" value="ACG77599.1"/>
    <property type="molecule type" value="Genomic_DNA"/>
</dbReference>
<protein>
    <submittedName>
        <fullName evidence="4">Class II aldolase/adducin domain protein</fullName>
    </submittedName>
</protein>
<dbReference type="PANTHER" id="PTHR10672:SF3">
    <property type="entry name" value="PROTEIN HU-LI TAI SHAO"/>
    <property type="match status" value="1"/>
</dbReference>
<dbReference type="InterPro" id="IPR051017">
    <property type="entry name" value="Aldolase-II_Adducin_sf"/>
</dbReference>
<evidence type="ECO:0000313" key="4">
    <source>
        <dbReference type="EMBL" id="ACG77599.1"/>
    </source>
</evidence>
<sequence length="277" mass="30391">MTLRRGGARLNGDNQGQGRRPMADGSVAGVTSLKGKVSAEEWQARVDLAALYRLVALHGWDDLVYTHISARIPGPEHHFLINPYGLLFEEITASSLVKIDLDGNILQETPHFINPAGFTIHSAVHQAREDARFVMHLHTDQGVAVAAQKEGLLPLSQHALIVLPRLAYHDYEGIALNLDERERLVADIGDKHLMLLRNHGTLSVGETAGDCWVGMFFLERACKQQVMALSAGRENVLMAPEAARAEVQMQTSRGIGGGLAWPGCLRRLDRELPGYDA</sequence>
<dbReference type="InterPro" id="IPR001303">
    <property type="entry name" value="Aldolase_II/adducin_N"/>
</dbReference>
<dbReference type="SUPFAM" id="SSF53639">
    <property type="entry name" value="AraD/HMP-PK domain-like"/>
    <property type="match status" value="1"/>
</dbReference>
<evidence type="ECO:0000256" key="2">
    <source>
        <dbReference type="SAM" id="MobiDB-lite"/>
    </source>
</evidence>
<evidence type="ECO:0000256" key="1">
    <source>
        <dbReference type="ARBA" id="ARBA00037961"/>
    </source>
</evidence>
<evidence type="ECO:0000259" key="3">
    <source>
        <dbReference type="SMART" id="SM01007"/>
    </source>
</evidence>
<dbReference type="Proteomes" id="UP000001868">
    <property type="component" value="Chromosome"/>
</dbReference>
<dbReference type="NCBIfam" id="NF005451">
    <property type="entry name" value="PRK07044.1"/>
    <property type="match status" value="1"/>
</dbReference>
<dbReference type="Pfam" id="PF00596">
    <property type="entry name" value="Aldolase_II"/>
    <property type="match status" value="1"/>
</dbReference>
<evidence type="ECO:0000313" key="5">
    <source>
        <dbReference type="Proteomes" id="UP000001868"/>
    </source>
</evidence>
<dbReference type="InterPro" id="IPR036409">
    <property type="entry name" value="Aldolase_II/adducin_N_sf"/>
</dbReference>
<comment type="similarity">
    <text evidence="1">Belongs to the aldolase class II family.</text>
</comment>
<feature type="domain" description="Class II aldolase/adducin N-terminal" evidence="3">
    <location>
        <begin position="46"/>
        <end position="226"/>
    </location>
</feature>
<accession>B4R8H2</accession>
<dbReference type="KEGG" id="pzu:PHZ_c1185"/>
<proteinExistence type="inferred from homology"/>
<dbReference type="FunFam" id="3.40.225.10:FF:000013">
    <property type="entry name" value="Class II aldolase"/>
    <property type="match status" value="1"/>
</dbReference>
<gene>
    <name evidence="4" type="ordered locus">PHZ_c1185</name>
</gene>
<reference evidence="4 5" key="1">
    <citation type="journal article" date="2008" name="BMC Genomics">
        <title>Complete genome of Phenylobacterium zucineum - a novel facultative intracellular bacterium isolated from human erythroleukemia cell line K562.</title>
        <authorList>
            <person name="Luo Y."/>
            <person name="Xu X."/>
            <person name="Ding Z."/>
            <person name="Liu Z."/>
            <person name="Zhang B."/>
            <person name="Yan Z."/>
            <person name="Sun J."/>
            <person name="Hu S."/>
            <person name="Hu X."/>
        </authorList>
    </citation>
    <scope>NUCLEOTIDE SEQUENCE [LARGE SCALE GENOMIC DNA]</scope>
    <source>
        <strain evidence="4 5">HLK1</strain>
    </source>
</reference>
<dbReference type="eggNOG" id="COG0235">
    <property type="taxonomic scope" value="Bacteria"/>
</dbReference>
<dbReference type="SMART" id="SM01007">
    <property type="entry name" value="Aldolase_II"/>
    <property type="match status" value="1"/>
</dbReference>
<dbReference type="GO" id="GO:0005856">
    <property type="term" value="C:cytoskeleton"/>
    <property type="evidence" value="ECO:0007669"/>
    <property type="project" value="TreeGrafter"/>
</dbReference>
<dbReference type="STRING" id="450851.PHZ_c1185"/>
<dbReference type="HOGENOM" id="CLU_006033_0_0_5"/>
<name>B4R8H2_PHEZH</name>
<dbReference type="GO" id="GO:0051015">
    <property type="term" value="F:actin filament binding"/>
    <property type="evidence" value="ECO:0007669"/>
    <property type="project" value="TreeGrafter"/>
</dbReference>
<dbReference type="PANTHER" id="PTHR10672">
    <property type="entry name" value="ADDUCIN"/>
    <property type="match status" value="1"/>
</dbReference>